<keyword evidence="4" id="KW-1185">Reference proteome</keyword>
<evidence type="ECO:0000313" key="3">
    <source>
        <dbReference type="EMBL" id="MBM7657959.1"/>
    </source>
</evidence>
<dbReference type="PROSITE" id="PS50994">
    <property type="entry name" value="INTEGRASE"/>
    <property type="match status" value="1"/>
</dbReference>
<accession>A0ABS2Q849</accession>
<name>A0ABS2Q849_9BACL</name>
<feature type="domain" description="Integrase catalytic" evidence="2">
    <location>
        <begin position="223"/>
        <end position="451"/>
    </location>
</feature>
<dbReference type="RefSeq" id="WP_205006347.1">
    <property type="nucleotide sequence ID" value="NZ_CBCRXA010000010.1"/>
</dbReference>
<protein>
    <submittedName>
        <fullName evidence="3">Transposase InsO family protein</fullName>
    </submittedName>
</protein>
<feature type="region of interest" description="Disordered" evidence="1">
    <location>
        <begin position="591"/>
        <end position="657"/>
    </location>
</feature>
<dbReference type="InterPro" id="IPR012337">
    <property type="entry name" value="RNaseH-like_sf"/>
</dbReference>
<evidence type="ECO:0000256" key="1">
    <source>
        <dbReference type="SAM" id="MobiDB-lite"/>
    </source>
</evidence>
<comment type="caution">
    <text evidence="3">The sequence shown here is derived from an EMBL/GenBank/DDBJ whole genome shotgun (WGS) entry which is preliminary data.</text>
</comment>
<feature type="compositionally biased region" description="Basic and acidic residues" evidence="1">
    <location>
        <begin position="624"/>
        <end position="642"/>
    </location>
</feature>
<dbReference type="InterPro" id="IPR036397">
    <property type="entry name" value="RNaseH_sf"/>
</dbReference>
<proteinExistence type="predicted"/>
<organism evidence="3 4">
    <name type="scientific">Sporolactobacillus spathodeae</name>
    <dbReference type="NCBI Taxonomy" id="1465502"/>
    <lineage>
        <taxon>Bacteria</taxon>
        <taxon>Bacillati</taxon>
        <taxon>Bacillota</taxon>
        <taxon>Bacilli</taxon>
        <taxon>Bacillales</taxon>
        <taxon>Sporolactobacillaceae</taxon>
        <taxon>Sporolactobacillus</taxon>
    </lineage>
</organism>
<reference evidence="3 4" key="1">
    <citation type="submission" date="2021-01" db="EMBL/GenBank/DDBJ databases">
        <title>Genomic Encyclopedia of Type Strains, Phase IV (KMG-IV): sequencing the most valuable type-strain genomes for metagenomic binning, comparative biology and taxonomic classification.</title>
        <authorList>
            <person name="Goeker M."/>
        </authorList>
    </citation>
    <scope>NUCLEOTIDE SEQUENCE [LARGE SCALE GENOMIC DNA]</scope>
    <source>
        <strain evidence="3 4">DSM 100968</strain>
    </source>
</reference>
<sequence>MVHRHKISQYTHLTDEQLYTANWSVIEITNLNESDRPIFLQRKKGIDLYFNTLLSIPEIERQTGMKKKDLYNFIDRCLTLDEYGNVFGYRALIPYKNIKTYTREELPSDHMKKATGAFTLLLEEYPKIKDTIDNLYLKQGNKALHEPIIRKKNIHRKFIEACKAEKINFNEYPFTTKDRAKRSLERYLKRVDLNHFAKAAKRQSKAAFKTAIHTGIGEKNTPAITEPFQRVQFDGHRIDLLLAIKFKTPDGHEVTDIMNRIWLLTIIDEATRLVLGYHICLNTEYSSADVLKCIRNAVVPKELFNFTIPGFRYPDNGGFHSQAIEDTQWALWDEFLFDNGKSNLAAIVQDRLEHIVKCSINAGPVDTPERRAIIERFFGTLEENFYHRLPNTTGSNPQDPKRIDAEKNAIKYEITEQEIEELTELIIATYNGTPHSGLNNLSPLEALKVNLSNGSILRKLTENERNNVIFFSKKDVRKISGNVSSGRRPHIQYENVIYRNEIIERSPQLIGTKLTLLINIDDLRVIQAFLPDGSSLGYLYATGKWSIQKHSLKVRKAINQLKNKKLIHFTNNEDPIDVFYKYLADKSRKSKKTRNSLSMLNKERNQESSKKGNKTKTQYVDEELTNKKAESKGKENMNDSRKSQNPIKRIFKKTITY</sequence>
<evidence type="ECO:0000313" key="4">
    <source>
        <dbReference type="Proteomes" id="UP000823201"/>
    </source>
</evidence>
<dbReference type="Proteomes" id="UP000823201">
    <property type="component" value="Unassembled WGS sequence"/>
</dbReference>
<dbReference type="SUPFAM" id="SSF53098">
    <property type="entry name" value="Ribonuclease H-like"/>
    <property type="match status" value="1"/>
</dbReference>
<dbReference type="Gene3D" id="3.30.420.10">
    <property type="entry name" value="Ribonuclease H-like superfamily/Ribonuclease H"/>
    <property type="match status" value="1"/>
</dbReference>
<evidence type="ECO:0000259" key="2">
    <source>
        <dbReference type="PROSITE" id="PS50994"/>
    </source>
</evidence>
<dbReference type="EMBL" id="JAFBEV010000010">
    <property type="protein sequence ID" value="MBM7657959.1"/>
    <property type="molecule type" value="Genomic_DNA"/>
</dbReference>
<feature type="compositionally biased region" description="Basic and acidic residues" evidence="1">
    <location>
        <begin position="601"/>
        <end position="610"/>
    </location>
</feature>
<gene>
    <name evidence="3" type="ORF">JOC27_001410</name>
</gene>
<dbReference type="InterPro" id="IPR001584">
    <property type="entry name" value="Integrase_cat-core"/>
</dbReference>